<dbReference type="Pfam" id="PF02080">
    <property type="entry name" value="TrkA_C"/>
    <property type="match status" value="2"/>
</dbReference>
<name>A0AA46SKY8_CYTFI</name>
<dbReference type="PANTHER" id="PTHR43652:SF2">
    <property type="entry name" value="BASIC AMINO ACID ANTIPORTER YFCC-RELATED"/>
    <property type="match status" value="1"/>
</dbReference>
<keyword evidence="4" id="KW-0677">Repeat</keyword>
<keyword evidence="3 7" id="KW-0812">Transmembrane</keyword>
<evidence type="ECO:0000256" key="4">
    <source>
        <dbReference type="ARBA" id="ARBA00022737"/>
    </source>
</evidence>
<dbReference type="EMBL" id="CP107027">
    <property type="protein sequence ID" value="UYG97807.1"/>
    <property type="molecule type" value="Genomic_DNA"/>
</dbReference>
<feature type="transmembrane region" description="Helical" evidence="7">
    <location>
        <begin position="6"/>
        <end position="29"/>
    </location>
</feature>
<gene>
    <name evidence="9" type="ORF">OD459_01860</name>
</gene>
<evidence type="ECO:0000256" key="7">
    <source>
        <dbReference type="SAM" id="Phobius"/>
    </source>
</evidence>
<dbReference type="Pfam" id="PF03600">
    <property type="entry name" value="CitMHS"/>
    <property type="match status" value="1"/>
</dbReference>
<feature type="transmembrane region" description="Helical" evidence="7">
    <location>
        <begin position="79"/>
        <end position="104"/>
    </location>
</feature>
<dbReference type="Gene3D" id="3.30.70.1450">
    <property type="entry name" value="Regulator of K+ conductance, C-terminal domain"/>
    <property type="match status" value="2"/>
</dbReference>
<keyword evidence="5 7" id="KW-1133">Transmembrane helix</keyword>
<keyword evidence="6 7" id="KW-0472">Membrane</keyword>
<dbReference type="PANTHER" id="PTHR43652">
    <property type="entry name" value="BASIC AMINO ACID ANTIPORTER YFCC-RELATED"/>
    <property type="match status" value="1"/>
</dbReference>
<proteinExistence type="predicted"/>
<dbReference type="GO" id="GO:0008324">
    <property type="term" value="F:monoatomic cation transmembrane transporter activity"/>
    <property type="evidence" value="ECO:0007669"/>
    <property type="project" value="InterPro"/>
</dbReference>
<dbReference type="AlphaFoldDB" id="A0AA46SKY8"/>
<evidence type="ECO:0000256" key="2">
    <source>
        <dbReference type="ARBA" id="ARBA00022448"/>
    </source>
</evidence>
<feature type="domain" description="RCK C-terminal" evidence="8">
    <location>
        <begin position="282"/>
        <end position="366"/>
    </location>
</feature>
<comment type="subcellular location">
    <subcellularLocation>
        <location evidence="1">Membrane</location>
        <topology evidence="1">Multi-pass membrane protein</topology>
    </subcellularLocation>
</comment>
<evidence type="ECO:0000256" key="6">
    <source>
        <dbReference type="ARBA" id="ARBA00023136"/>
    </source>
</evidence>
<dbReference type="InterPro" id="IPR006037">
    <property type="entry name" value="RCK_C"/>
</dbReference>
<dbReference type="InterPro" id="IPR004680">
    <property type="entry name" value="Cit_transptr-like_dom"/>
</dbReference>
<protein>
    <submittedName>
        <fullName evidence="9">SLC13 family permease</fullName>
    </submittedName>
</protein>
<dbReference type="InterPro" id="IPR031312">
    <property type="entry name" value="Na/sul_symport_CS"/>
</dbReference>
<sequence length="573" mass="62673">MFTVLIMEWLLPEFTVFLALGALILTGVLKPEEALVGFSNPGVHTVAFLFIVGAAVSKSGFLDDLVKKVLNESYNVPTVIFRLMLPVSSLSAFMNNTPIVTMLITPVQNWAISHGIKPSKLLIPLSYAAILGGTITLLGTSTNLVVQGLLLEKGLEGFHLFDFSFIGIPLTIAGIAYFVIAGHHILPERPSSMKIFEEEHRSIINRFIVKEDSTLIGKTIVEAMLRNLNQLFLIEIIRNGKTIFPDPHDEIIQGNDILVFSGNPKEFMKVSSFLGLIHDSEMGLSEDQKKNTAIIEVGISGNSSLINKKIKESHFRSKYTAVIVAIKRNGKQLTTGIGQTVIKPGDILLLLAKNEFIKSWADSDDFYLLSSSVKRRQSRRDGFIITSILAGIVICSIFQIFSIYKLTLLAASILLISRTVTVSAAIKSINWSVIILMGSAIGIGYAVESTGLAQIIAEFLIKIQASLGVIGILIFFYLITLILTEILNNLATAALMFPIGYSISSQLDLDPIMFAMITAIAASCSFLTPIGYQTNLLVYGPGGYRFTDFLKTGLPLSIICMALTILLAGFRWI</sequence>
<feature type="transmembrane region" description="Helical" evidence="7">
    <location>
        <begin position="552"/>
        <end position="570"/>
    </location>
</feature>
<feature type="transmembrane region" description="Helical" evidence="7">
    <location>
        <begin position="428"/>
        <end position="447"/>
    </location>
</feature>
<organism evidence="9 10">
    <name type="scientific">Cytobacillus firmus</name>
    <name type="common">Bacillus firmus</name>
    <dbReference type="NCBI Taxonomy" id="1399"/>
    <lineage>
        <taxon>Bacteria</taxon>
        <taxon>Bacillati</taxon>
        <taxon>Bacillota</taxon>
        <taxon>Bacilli</taxon>
        <taxon>Bacillales</taxon>
        <taxon>Bacillaceae</taxon>
        <taxon>Cytobacillus</taxon>
    </lineage>
</organism>
<feature type="transmembrane region" description="Helical" evidence="7">
    <location>
        <begin position="511"/>
        <end position="532"/>
    </location>
</feature>
<dbReference type="SUPFAM" id="SSF116726">
    <property type="entry name" value="TrkA C-terminal domain-like"/>
    <property type="match status" value="2"/>
</dbReference>
<evidence type="ECO:0000256" key="3">
    <source>
        <dbReference type="ARBA" id="ARBA00022692"/>
    </source>
</evidence>
<dbReference type="Proteomes" id="UP001163104">
    <property type="component" value="Chromosome"/>
</dbReference>
<keyword evidence="2" id="KW-0813">Transport</keyword>
<dbReference type="PROSITE" id="PS51202">
    <property type="entry name" value="RCK_C"/>
    <property type="match status" value="2"/>
</dbReference>
<evidence type="ECO:0000259" key="8">
    <source>
        <dbReference type="PROSITE" id="PS51202"/>
    </source>
</evidence>
<accession>A0AA46SKY8</accession>
<evidence type="ECO:0000313" key="10">
    <source>
        <dbReference type="Proteomes" id="UP001163104"/>
    </source>
</evidence>
<reference evidence="9" key="1">
    <citation type="submission" date="2022-10" db="EMBL/GenBank/DDBJ databases">
        <title>Mechanism of multi-heavy metal repair in Cytobacillus Firmus M7.</title>
        <authorList>
            <person name="Li X."/>
            <person name="Yu C."/>
        </authorList>
    </citation>
    <scope>NUCLEOTIDE SEQUENCE</scope>
    <source>
        <strain evidence="9">M7</strain>
    </source>
</reference>
<dbReference type="InterPro" id="IPR036721">
    <property type="entry name" value="RCK_C_sf"/>
</dbReference>
<feature type="transmembrane region" description="Helical" evidence="7">
    <location>
        <begin position="125"/>
        <end position="146"/>
    </location>
</feature>
<dbReference type="GO" id="GO:0005886">
    <property type="term" value="C:plasma membrane"/>
    <property type="evidence" value="ECO:0007669"/>
    <property type="project" value="TreeGrafter"/>
</dbReference>
<feature type="transmembrane region" description="Helical" evidence="7">
    <location>
        <begin position="383"/>
        <end position="416"/>
    </location>
</feature>
<dbReference type="GO" id="GO:0006813">
    <property type="term" value="P:potassium ion transport"/>
    <property type="evidence" value="ECO:0007669"/>
    <property type="project" value="InterPro"/>
</dbReference>
<feature type="transmembrane region" description="Helical" evidence="7">
    <location>
        <begin position="459"/>
        <end position="480"/>
    </location>
</feature>
<feature type="transmembrane region" description="Helical" evidence="7">
    <location>
        <begin position="166"/>
        <end position="186"/>
    </location>
</feature>
<dbReference type="InterPro" id="IPR051679">
    <property type="entry name" value="DASS-Related_Transporters"/>
</dbReference>
<feature type="transmembrane region" description="Helical" evidence="7">
    <location>
        <begin position="41"/>
        <end position="59"/>
    </location>
</feature>
<feature type="domain" description="RCK C-terminal" evidence="8">
    <location>
        <begin position="191"/>
        <end position="276"/>
    </location>
</feature>
<evidence type="ECO:0000313" key="9">
    <source>
        <dbReference type="EMBL" id="UYG97807.1"/>
    </source>
</evidence>
<evidence type="ECO:0000256" key="1">
    <source>
        <dbReference type="ARBA" id="ARBA00004141"/>
    </source>
</evidence>
<evidence type="ECO:0000256" key="5">
    <source>
        <dbReference type="ARBA" id="ARBA00022989"/>
    </source>
</evidence>
<dbReference type="PROSITE" id="PS01271">
    <property type="entry name" value="NA_SULFATE"/>
    <property type="match status" value="1"/>
</dbReference>